<evidence type="ECO:0000256" key="1">
    <source>
        <dbReference type="SAM" id="Phobius"/>
    </source>
</evidence>
<dbReference type="EMBL" id="MN740489">
    <property type="protein sequence ID" value="QHU29464.1"/>
    <property type="molecule type" value="Genomic_DNA"/>
</dbReference>
<organism evidence="2">
    <name type="scientific">viral metagenome</name>
    <dbReference type="NCBI Taxonomy" id="1070528"/>
    <lineage>
        <taxon>unclassified sequences</taxon>
        <taxon>metagenomes</taxon>
        <taxon>organismal metagenomes</taxon>
    </lineage>
</organism>
<keyword evidence="1" id="KW-1133">Transmembrane helix</keyword>
<proteinExistence type="predicted"/>
<name>A0A6C0LIT8_9ZZZZ</name>
<keyword evidence="1" id="KW-0472">Membrane</keyword>
<keyword evidence="1" id="KW-0812">Transmembrane</keyword>
<sequence>MTDFTRDLKLNEKREPFSNTVKISSYYNVSEYNILSQIIIWIYYVWWGLIFLSIWIVAGLSAFFASIACLFYDSSLGDKIAGLLIAMLFGPFYWFFYIYKSTYCNSYPAYMPVVNYYD</sequence>
<reference evidence="2" key="1">
    <citation type="journal article" date="2020" name="Nature">
        <title>Giant virus diversity and host interactions through global metagenomics.</title>
        <authorList>
            <person name="Schulz F."/>
            <person name="Roux S."/>
            <person name="Paez-Espino D."/>
            <person name="Jungbluth S."/>
            <person name="Walsh D.A."/>
            <person name="Denef V.J."/>
            <person name="McMahon K.D."/>
            <person name="Konstantinidis K.T."/>
            <person name="Eloe-Fadrosh E.A."/>
            <person name="Kyrpides N.C."/>
            <person name="Woyke T."/>
        </authorList>
    </citation>
    <scope>NUCLEOTIDE SEQUENCE</scope>
    <source>
        <strain evidence="2">GVMAG-M-3300027804-48</strain>
    </source>
</reference>
<protein>
    <submittedName>
        <fullName evidence="2">Uncharacterized protein</fullName>
    </submittedName>
</protein>
<dbReference type="AlphaFoldDB" id="A0A6C0LIT8"/>
<accession>A0A6C0LIT8</accession>
<evidence type="ECO:0000313" key="2">
    <source>
        <dbReference type="EMBL" id="QHU29464.1"/>
    </source>
</evidence>
<feature type="transmembrane region" description="Helical" evidence="1">
    <location>
        <begin position="80"/>
        <end position="99"/>
    </location>
</feature>
<feature type="transmembrane region" description="Helical" evidence="1">
    <location>
        <begin position="38"/>
        <end position="71"/>
    </location>
</feature>